<dbReference type="AlphaFoldDB" id="W2TMP1"/>
<dbReference type="KEGG" id="nai:NECAME_07983"/>
<sequence>MVGTYRLRIPPPRQPESCVTSRRRAIVMRPTIEHLKTASFVLGVVLNSCQVIDGKERIPQD</sequence>
<keyword evidence="2" id="KW-1185">Reference proteome</keyword>
<proteinExistence type="predicted"/>
<gene>
    <name evidence="1" type="ORF">NECAME_07983</name>
</gene>
<accession>W2TMP1</accession>
<reference evidence="2" key="1">
    <citation type="journal article" date="2014" name="Nat. Genet.">
        <title>Genome of the human hookworm Necator americanus.</title>
        <authorList>
            <person name="Tang Y.T."/>
            <person name="Gao X."/>
            <person name="Rosa B.A."/>
            <person name="Abubucker S."/>
            <person name="Hallsworth-Pepin K."/>
            <person name="Martin J."/>
            <person name="Tyagi R."/>
            <person name="Heizer E."/>
            <person name="Zhang X."/>
            <person name="Bhonagiri-Palsikar V."/>
            <person name="Minx P."/>
            <person name="Warren W.C."/>
            <person name="Wang Q."/>
            <person name="Zhan B."/>
            <person name="Hotez P.J."/>
            <person name="Sternberg P.W."/>
            <person name="Dougall A."/>
            <person name="Gaze S.T."/>
            <person name="Mulvenna J."/>
            <person name="Sotillo J."/>
            <person name="Ranganathan S."/>
            <person name="Rabelo E.M."/>
            <person name="Wilson R.K."/>
            <person name="Felgner P.L."/>
            <person name="Bethony J."/>
            <person name="Hawdon J.M."/>
            <person name="Gasser R.B."/>
            <person name="Loukas A."/>
            <person name="Mitreva M."/>
        </authorList>
    </citation>
    <scope>NUCLEOTIDE SEQUENCE [LARGE SCALE GENOMIC DNA]</scope>
</reference>
<name>W2TMP1_NECAM</name>
<dbReference type="Proteomes" id="UP000053676">
    <property type="component" value="Unassembled WGS sequence"/>
</dbReference>
<evidence type="ECO:0000313" key="1">
    <source>
        <dbReference type="EMBL" id="ETN82406.1"/>
    </source>
</evidence>
<organism evidence="1 2">
    <name type="scientific">Necator americanus</name>
    <name type="common">Human hookworm</name>
    <dbReference type="NCBI Taxonomy" id="51031"/>
    <lineage>
        <taxon>Eukaryota</taxon>
        <taxon>Metazoa</taxon>
        <taxon>Ecdysozoa</taxon>
        <taxon>Nematoda</taxon>
        <taxon>Chromadorea</taxon>
        <taxon>Rhabditida</taxon>
        <taxon>Rhabditina</taxon>
        <taxon>Rhabditomorpha</taxon>
        <taxon>Strongyloidea</taxon>
        <taxon>Ancylostomatidae</taxon>
        <taxon>Bunostominae</taxon>
        <taxon>Necator</taxon>
    </lineage>
</organism>
<evidence type="ECO:0000313" key="2">
    <source>
        <dbReference type="Proteomes" id="UP000053676"/>
    </source>
</evidence>
<protein>
    <submittedName>
        <fullName evidence="1">Uncharacterized protein</fullName>
    </submittedName>
</protein>
<dbReference type="EMBL" id="KI658490">
    <property type="protein sequence ID" value="ETN82406.1"/>
    <property type="molecule type" value="Genomic_DNA"/>
</dbReference>